<name>A0A166J873_NODSP</name>
<accession>A0A166J873</accession>
<protein>
    <submittedName>
        <fullName evidence="2">Uncharacterized protein</fullName>
    </submittedName>
</protein>
<keyword evidence="1" id="KW-0472">Membrane</keyword>
<evidence type="ECO:0000256" key="1">
    <source>
        <dbReference type="SAM" id="Phobius"/>
    </source>
</evidence>
<feature type="transmembrane region" description="Helical" evidence="1">
    <location>
        <begin position="27"/>
        <end position="46"/>
    </location>
</feature>
<comment type="caution">
    <text evidence="2">The sequence shown here is derived from an EMBL/GenBank/DDBJ whole genome shotgun (WGS) entry which is preliminary data.</text>
</comment>
<proteinExistence type="predicted"/>
<sequence length="104" mass="11702">MNTYFKQSLVQVQSEEFISDFKVTLRFIIKVIKVIFLLLTGVFVLAKSFYLKLGRQNVVAEVTVYNNLDNSLIEVAINSPLEVIEEITNSEAAVVELTNTESAV</sequence>
<keyword evidence="1" id="KW-1133">Transmembrane helix</keyword>
<keyword evidence="1" id="KW-0812">Transmembrane</keyword>
<reference evidence="2 3" key="1">
    <citation type="submission" date="2016-04" db="EMBL/GenBank/DDBJ databases">
        <title>Draft Genome Assembly of the Bloom-forming Cyanobacterium Nodularia spumigena Strain CENA596 in Shrimp Production Ponds.</title>
        <authorList>
            <person name="Popin R.V."/>
            <person name="Rigonato J."/>
            <person name="Abreu V.A."/>
            <person name="Andreote A.P."/>
            <person name="Silveira S.B."/>
            <person name="Odebrecht C."/>
            <person name="Fiore M.F."/>
        </authorList>
    </citation>
    <scope>NUCLEOTIDE SEQUENCE [LARGE SCALE GENOMIC DNA]</scope>
    <source>
        <strain evidence="2 3">CENA596</strain>
    </source>
</reference>
<organism evidence="2 3">
    <name type="scientific">Nodularia spumigena CENA596</name>
    <dbReference type="NCBI Taxonomy" id="1819295"/>
    <lineage>
        <taxon>Bacteria</taxon>
        <taxon>Bacillati</taxon>
        <taxon>Cyanobacteriota</taxon>
        <taxon>Cyanophyceae</taxon>
        <taxon>Nostocales</taxon>
        <taxon>Nodulariaceae</taxon>
        <taxon>Nodularia</taxon>
    </lineage>
</organism>
<dbReference type="Proteomes" id="UP000076555">
    <property type="component" value="Unassembled WGS sequence"/>
</dbReference>
<dbReference type="EMBL" id="LWAJ01000177">
    <property type="protein sequence ID" value="KZL49349.1"/>
    <property type="molecule type" value="Genomic_DNA"/>
</dbReference>
<gene>
    <name evidence="2" type="ORF">A2T98_13095</name>
</gene>
<evidence type="ECO:0000313" key="2">
    <source>
        <dbReference type="EMBL" id="KZL49349.1"/>
    </source>
</evidence>
<dbReference type="RefSeq" id="WP_063873146.1">
    <property type="nucleotide sequence ID" value="NZ_CAWMRI010000177.1"/>
</dbReference>
<evidence type="ECO:0000313" key="3">
    <source>
        <dbReference type="Proteomes" id="UP000076555"/>
    </source>
</evidence>
<dbReference type="AlphaFoldDB" id="A0A166J873"/>